<gene>
    <name evidence="1" type="ORF">DVB73_03085</name>
</gene>
<proteinExistence type="predicted"/>
<organism evidence="1 2">
    <name type="scientific">Pseudomonas plecoglossicida</name>
    <dbReference type="NCBI Taxonomy" id="70775"/>
    <lineage>
        <taxon>Bacteria</taxon>
        <taxon>Pseudomonadati</taxon>
        <taxon>Pseudomonadota</taxon>
        <taxon>Gammaproteobacteria</taxon>
        <taxon>Pseudomonadales</taxon>
        <taxon>Pseudomonadaceae</taxon>
        <taxon>Pseudomonas</taxon>
    </lineage>
</organism>
<reference evidence="1 2" key="1">
    <citation type="submission" date="2018-07" db="EMBL/GenBank/DDBJ databases">
        <title>Complete genome sequence of a Pseudomonas plecoglossicida strain pathogenic to the marine fish, Larimichthys crocea.</title>
        <authorList>
            <person name="Tao Z."/>
        </authorList>
    </citation>
    <scope>NUCLEOTIDE SEQUENCE [LARGE SCALE GENOMIC DNA]</scope>
    <source>
        <strain evidence="1 2">XSDHY-P</strain>
    </source>
</reference>
<evidence type="ECO:0000313" key="2">
    <source>
        <dbReference type="Proteomes" id="UP000256503"/>
    </source>
</evidence>
<evidence type="ECO:0000313" key="1">
    <source>
        <dbReference type="EMBL" id="AXM94865.1"/>
    </source>
</evidence>
<name>A0AAD0QSI2_PSEDL</name>
<protein>
    <submittedName>
        <fullName evidence="1">Uncharacterized protein</fullName>
    </submittedName>
</protein>
<dbReference type="GeneID" id="49612393"/>
<sequence>MTSSEIIKQLQALKCIYHSERCYQYDEGINSIISILHGMSKQTATAWEDAASIYRTLAVSKSGFSDVYVDAGTADERVTANVQLDSIRQMLWDTFKRV</sequence>
<dbReference type="RefSeq" id="WP_016394649.1">
    <property type="nucleotide sequence ID" value="NZ_CP031146.1"/>
</dbReference>
<dbReference type="EMBL" id="CP031146">
    <property type="protein sequence ID" value="AXM94865.1"/>
    <property type="molecule type" value="Genomic_DNA"/>
</dbReference>
<dbReference type="AlphaFoldDB" id="A0AAD0QSI2"/>
<dbReference type="Proteomes" id="UP000256503">
    <property type="component" value="Chromosome"/>
</dbReference>
<accession>A0AAD0QSI2</accession>